<comment type="caution">
    <text evidence="1">The sequence shown here is derived from an EMBL/GenBank/DDBJ whole genome shotgun (WGS) entry which is preliminary data.</text>
</comment>
<name>A0A8S4RWX6_9NEOP</name>
<gene>
    <name evidence="1" type="primary">jg22817</name>
    <name evidence="1" type="ORF">PAEG_LOCUS18482</name>
</gene>
<organism evidence="1 2">
    <name type="scientific">Pararge aegeria aegeria</name>
    <dbReference type="NCBI Taxonomy" id="348720"/>
    <lineage>
        <taxon>Eukaryota</taxon>
        <taxon>Metazoa</taxon>
        <taxon>Ecdysozoa</taxon>
        <taxon>Arthropoda</taxon>
        <taxon>Hexapoda</taxon>
        <taxon>Insecta</taxon>
        <taxon>Pterygota</taxon>
        <taxon>Neoptera</taxon>
        <taxon>Endopterygota</taxon>
        <taxon>Lepidoptera</taxon>
        <taxon>Glossata</taxon>
        <taxon>Ditrysia</taxon>
        <taxon>Papilionoidea</taxon>
        <taxon>Nymphalidae</taxon>
        <taxon>Satyrinae</taxon>
        <taxon>Satyrini</taxon>
        <taxon>Parargina</taxon>
        <taxon>Pararge</taxon>
    </lineage>
</organism>
<protein>
    <submittedName>
        <fullName evidence="1">Jg22817 protein</fullName>
    </submittedName>
</protein>
<dbReference type="Proteomes" id="UP000838756">
    <property type="component" value="Unassembled WGS sequence"/>
</dbReference>
<keyword evidence="2" id="KW-1185">Reference proteome</keyword>
<accession>A0A8S4RWX6</accession>
<dbReference type="EMBL" id="CAKXAJ010025625">
    <property type="protein sequence ID" value="CAH2242125.1"/>
    <property type="molecule type" value="Genomic_DNA"/>
</dbReference>
<evidence type="ECO:0000313" key="1">
    <source>
        <dbReference type="EMBL" id="CAH2242125.1"/>
    </source>
</evidence>
<sequence>MFSKVCGVHLCALGQRGGLRPDVACPGGLQHTHLLVPTTLMSSISSLAAVIGGAVTWHSGCRGLAAAAQLGE</sequence>
<reference evidence="1" key="1">
    <citation type="submission" date="2022-03" db="EMBL/GenBank/DDBJ databases">
        <authorList>
            <person name="Lindestad O."/>
        </authorList>
    </citation>
    <scope>NUCLEOTIDE SEQUENCE</scope>
</reference>
<evidence type="ECO:0000313" key="2">
    <source>
        <dbReference type="Proteomes" id="UP000838756"/>
    </source>
</evidence>
<proteinExistence type="predicted"/>
<dbReference type="AlphaFoldDB" id="A0A8S4RWX6"/>